<organism evidence="2 3">
    <name type="scientific">Scophthalmus maximus</name>
    <name type="common">Turbot</name>
    <name type="synonym">Psetta maxima</name>
    <dbReference type="NCBI Taxonomy" id="52904"/>
    <lineage>
        <taxon>Eukaryota</taxon>
        <taxon>Metazoa</taxon>
        <taxon>Chordata</taxon>
        <taxon>Craniata</taxon>
        <taxon>Vertebrata</taxon>
        <taxon>Euteleostomi</taxon>
        <taxon>Actinopterygii</taxon>
        <taxon>Neopterygii</taxon>
        <taxon>Teleostei</taxon>
        <taxon>Neoteleostei</taxon>
        <taxon>Acanthomorphata</taxon>
        <taxon>Carangaria</taxon>
        <taxon>Pleuronectiformes</taxon>
        <taxon>Pleuronectoidei</taxon>
        <taxon>Scophthalmidae</taxon>
        <taxon>Scophthalmus</taxon>
    </lineage>
</organism>
<gene>
    <name evidence="2" type="ORF">F2P81_026400</name>
</gene>
<reference evidence="2 3" key="1">
    <citation type="submission" date="2019-06" db="EMBL/GenBank/DDBJ databases">
        <title>Draft genomes of female and male turbot (Scophthalmus maximus).</title>
        <authorList>
            <person name="Xu H."/>
            <person name="Xu X.-W."/>
            <person name="Shao C."/>
            <person name="Chen S."/>
        </authorList>
    </citation>
    <scope>NUCLEOTIDE SEQUENCE [LARGE SCALE GENOMIC DNA]</scope>
    <source>
        <strain evidence="2">Ysfricsl-2016a</strain>
        <tissue evidence="2">Blood</tissue>
    </source>
</reference>
<evidence type="ECO:0000313" key="3">
    <source>
        <dbReference type="Proteomes" id="UP000438429"/>
    </source>
</evidence>
<name>A0A6A4RMG7_SCOMX</name>
<feature type="compositionally biased region" description="Polar residues" evidence="1">
    <location>
        <begin position="50"/>
        <end position="70"/>
    </location>
</feature>
<proteinExistence type="predicted"/>
<dbReference type="AlphaFoldDB" id="A0A6A4RMG7"/>
<protein>
    <submittedName>
        <fullName evidence="2">Uncharacterized protein</fullName>
    </submittedName>
</protein>
<feature type="region of interest" description="Disordered" evidence="1">
    <location>
        <begin position="47"/>
        <end position="70"/>
    </location>
</feature>
<evidence type="ECO:0000256" key="1">
    <source>
        <dbReference type="SAM" id="MobiDB-lite"/>
    </source>
</evidence>
<dbReference type="Proteomes" id="UP000438429">
    <property type="component" value="Unassembled WGS sequence"/>
</dbReference>
<sequence>MRRLLRLRDDQVNSLTQRTEELEKDRDRVRLALEQTEAALIGYQERAHQLEQSSGAASMSDKVSSSLIDN</sequence>
<evidence type="ECO:0000313" key="2">
    <source>
        <dbReference type="EMBL" id="KAF0021347.1"/>
    </source>
</evidence>
<dbReference type="EMBL" id="VEVO01014952">
    <property type="protein sequence ID" value="KAF0021347.1"/>
    <property type="molecule type" value="Genomic_DNA"/>
</dbReference>
<accession>A0A6A4RMG7</accession>
<comment type="caution">
    <text evidence="2">The sequence shown here is derived from an EMBL/GenBank/DDBJ whole genome shotgun (WGS) entry which is preliminary data.</text>
</comment>